<evidence type="ECO:0000256" key="1">
    <source>
        <dbReference type="SAM" id="Coils"/>
    </source>
</evidence>
<proteinExistence type="predicted"/>
<evidence type="ECO:0008006" key="5">
    <source>
        <dbReference type="Google" id="ProtNLM"/>
    </source>
</evidence>
<keyword evidence="2" id="KW-1133">Transmembrane helix</keyword>
<protein>
    <recommendedName>
        <fullName evidence="5">RecF/RecN/SMC N-terminal domain protein</fullName>
    </recommendedName>
</protein>
<dbReference type="Pfam" id="PF13558">
    <property type="entry name" value="SbcC_Walker_B"/>
    <property type="match status" value="1"/>
</dbReference>
<keyword evidence="1" id="KW-0175">Coiled coil</keyword>
<dbReference type="Gene3D" id="3.40.50.300">
    <property type="entry name" value="P-loop containing nucleotide triphosphate hydrolases"/>
    <property type="match status" value="2"/>
</dbReference>
<dbReference type="AlphaFoldDB" id="C6LAQ3"/>
<name>C6LAQ3_9FIRM</name>
<dbReference type="Proteomes" id="UP000005561">
    <property type="component" value="Unassembled WGS sequence"/>
</dbReference>
<feature type="coiled-coil region" evidence="1">
    <location>
        <begin position="833"/>
        <end position="893"/>
    </location>
</feature>
<keyword evidence="2" id="KW-0472">Membrane</keyword>
<feature type="transmembrane region" description="Helical" evidence="2">
    <location>
        <begin position="12"/>
        <end position="30"/>
    </location>
</feature>
<dbReference type="OrthoDB" id="174137at2"/>
<reference evidence="3" key="1">
    <citation type="submission" date="2009-07" db="EMBL/GenBank/DDBJ databases">
        <authorList>
            <person name="Weinstock G."/>
            <person name="Sodergren E."/>
            <person name="Clifton S."/>
            <person name="Fulton L."/>
            <person name="Fulton B."/>
            <person name="Courtney L."/>
            <person name="Fronick C."/>
            <person name="Harrison M."/>
            <person name="Strong C."/>
            <person name="Farmer C."/>
            <person name="Delahaunty K."/>
            <person name="Markovic C."/>
            <person name="Hall O."/>
            <person name="Minx P."/>
            <person name="Tomlinson C."/>
            <person name="Mitreva M."/>
            <person name="Nelson J."/>
            <person name="Hou S."/>
            <person name="Wollam A."/>
            <person name="Pepin K.H."/>
            <person name="Johnson M."/>
            <person name="Bhonagiri V."/>
            <person name="Nash W.E."/>
            <person name="Warren W."/>
            <person name="Chinwalla A."/>
            <person name="Mardis E.R."/>
            <person name="Wilson R.K."/>
        </authorList>
    </citation>
    <scope>NUCLEOTIDE SEQUENCE [LARGE SCALE GENOMIC DNA]</scope>
    <source>
        <strain evidence="3">DSM 14469</strain>
    </source>
</reference>
<dbReference type="EMBL" id="ACCL02000003">
    <property type="protein sequence ID" value="EET62034.1"/>
    <property type="molecule type" value="Genomic_DNA"/>
</dbReference>
<dbReference type="SUPFAM" id="SSF52540">
    <property type="entry name" value="P-loop containing nucleoside triphosphate hydrolases"/>
    <property type="match status" value="1"/>
</dbReference>
<organism evidence="3 4">
    <name type="scientific">Marvinbryantia formatexigens DSM 14469</name>
    <dbReference type="NCBI Taxonomy" id="478749"/>
    <lineage>
        <taxon>Bacteria</taxon>
        <taxon>Bacillati</taxon>
        <taxon>Bacillota</taxon>
        <taxon>Clostridia</taxon>
        <taxon>Lachnospirales</taxon>
        <taxon>Lachnospiraceae</taxon>
        <taxon>Marvinbryantia</taxon>
    </lineage>
</organism>
<dbReference type="GO" id="GO:0000731">
    <property type="term" value="P:DNA synthesis involved in DNA repair"/>
    <property type="evidence" value="ECO:0007669"/>
    <property type="project" value="TreeGrafter"/>
</dbReference>
<gene>
    <name evidence="3" type="ORF">BRYFOR_05697</name>
</gene>
<keyword evidence="2" id="KW-0812">Transmembrane</keyword>
<evidence type="ECO:0000256" key="2">
    <source>
        <dbReference type="SAM" id="Phobius"/>
    </source>
</evidence>
<feature type="coiled-coil region" evidence="1">
    <location>
        <begin position="613"/>
        <end position="689"/>
    </location>
</feature>
<accession>C6LAQ3</accession>
<dbReference type="eggNOG" id="COG4913">
    <property type="taxonomic scope" value="Bacteria"/>
</dbReference>
<evidence type="ECO:0000313" key="4">
    <source>
        <dbReference type="Proteomes" id="UP000005561"/>
    </source>
</evidence>
<evidence type="ECO:0000313" key="3">
    <source>
        <dbReference type="EMBL" id="EET62034.1"/>
    </source>
</evidence>
<sequence length="1115" mass="129504">MILLKKVRLINWYAFSNVTAPVGIFTLIAGKNGNGKSVMLDAIKYAAYGDTVFNKSSENRGSRTLSSYTRGLLDATAKTYMRPADKVPNVYSHIVLEYYDDVLEKSFLLGTILETGVSNNIQSYRYVMDRCTLEETEHLYEENKKKKPYDARRFQKKYGVTLLNKEAGIGKFTQMTGLKLTGSQTATYLRKLRGIMSYDPDAKIDQFIRESVLENRPVDFTKLIEAKENIERLNGTFTAIQMEIAELEEILKLLDGYDAQKNLLLIDDIKIVYKSIRELREEMERLRQDVRLSQSRKEEAEKLLETLSGREEEQQKRLREVESSLDQLDCMKLIRQEEEVFRALEKEKKLLMAEKKRLDSFQTQVNGMMHILMEKRTEVKKKHILASLTSGEYTAAEKEEAVLRLKEQITEAYEQAVGELSGLGVLKAEIEKKIQVQIEILEACRKNRNAYSQIPDYVKLKEEINKEFASRKIASEAKFACEYVIGLTDERWRNAVEAFLGRRRYTILVEPEYYDIADEVLNRSKNRYAHLFNTKLLMKKQVTPLDNSAARFLTIKNPVARKYFDYQLGHMRAVAIDEVKNYENAISAEGRVAVAMDGYFLRFDRIQYYYLGQETFKLNQQRAEKETEQLKAQKKELLERQEAQRAVKERLKMNLELFSGYQYDAYQAYQTAADKARGSEENLKKLKDAQKNNREFVEMNQLRGKLQDELGAIRRERTRQLDIKSQMTSQLQILESSLGSREEKLAEDEKQFEEYQITQYSAVQKATQAYDRYLANGEKGAGGLSAPLTRRRVREKIAEYEKDIAVQQGLYNGKRTEESWLPMGLEYRSVYEARKAKIWMDDLQEIRQKLEEQTRRYESIFKNEFVLTILRSCNKAMEDLKAINQELARLQFSAKYQFDVHFVKDMSDYARIIEYAKYLNEREQFGGDGGQMVLGMFSSYSSEEEQELENDMKNIINRIIAKNNVEAIERFADYRNYMTYEILITNQILNHAKLSRQTGYNSGAEVQIPYLLILLSALLMIYNEKVNSTRLIFIDEPFAKMDPGNVKVMLEFMRSQNLQVIFCAPDKTETIGNESEVILPVLRVSADNMQLGIIQFHDDKKYAGLKRHGSGGESI</sequence>
<dbReference type="Pfam" id="PF13555">
    <property type="entry name" value="AAA_29"/>
    <property type="match status" value="1"/>
</dbReference>
<dbReference type="STRING" id="168384.SAMN05660368_03881"/>
<keyword evidence="4" id="KW-1185">Reference proteome</keyword>
<comment type="caution">
    <text evidence="3">The sequence shown here is derived from an EMBL/GenBank/DDBJ whole genome shotgun (WGS) entry which is preliminary data.</text>
</comment>
<dbReference type="PANTHER" id="PTHR32182:SF0">
    <property type="entry name" value="DNA REPLICATION AND REPAIR PROTEIN RECF"/>
    <property type="match status" value="1"/>
</dbReference>
<dbReference type="RefSeq" id="WP_006860495.1">
    <property type="nucleotide sequence ID" value="NZ_ACCL02000003.1"/>
</dbReference>
<dbReference type="PANTHER" id="PTHR32182">
    <property type="entry name" value="DNA REPLICATION AND REPAIR PROTEIN RECF"/>
    <property type="match status" value="1"/>
</dbReference>
<dbReference type="GO" id="GO:0006302">
    <property type="term" value="P:double-strand break repair"/>
    <property type="evidence" value="ECO:0007669"/>
    <property type="project" value="TreeGrafter"/>
</dbReference>
<dbReference type="InterPro" id="IPR027417">
    <property type="entry name" value="P-loop_NTPase"/>
</dbReference>
<feature type="coiled-coil region" evidence="1">
    <location>
        <begin position="230"/>
        <end position="364"/>
    </location>
</feature>